<evidence type="ECO:0000256" key="1">
    <source>
        <dbReference type="ARBA" id="ARBA00004141"/>
    </source>
</evidence>
<feature type="transmembrane region" description="Helical" evidence="5">
    <location>
        <begin position="100"/>
        <end position="116"/>
    </location>
</feature>
<evidence type="ECO:0000259" key="6">
    <source>
        <dbReference type="Pfam" id="PF04932"/>
    </source>
</evidence>
<feature type="transmembrane region" description="Helical" evidence="5">
    <location>
        <begin position="272"/>
        <end position="291"/>
    </location>
</feature>
<keyword evidence="4 5" id="KW-0472">Membrane</keyword>
<feature type="transmembrane region" description="Helical" evidence="5">
    <location>
        <begin position="45"/>
        <end position="64"/>
    </location>
</feature>
<reference evidence="7 8" key="1">
    <citation type="submission" date="2013-04" db="EMBL/GenBank/DDBJ databases">
        <title>The Genome Sequence of Bacteroides massiliensis DSM 17679.</title>
        <authorList>
            <consortium name="The Broad Institute Genomics Platform"/>
            <person name="Earl A."/>
            <person name="Ward D."/>
            <person name="Feldgarden M."/>
            <person name="Gevers D."/>
            <person name="Martens E."/>
            <person name="Fenner L."/>
            <person name="Roux V."/>
            <person name="Mallet M.N."/>
            <person name="Raoult D."/>
            <person name="Walker B."/>
            <person name="Young S."/>
            <person name="Zeng Q."/>
            <person name="Gargeya S."/>
            <person name="Fitzgerald M."/>
            <person name="Haas B."/>
            <person name="Abouelleil A."/>
            <person name="Allen A.W."/>
            <person name="Alvarado L."/>
            <person name="Arachchi H.M."/>
            <person name="Berlin A.M."/>
            <person name="Chapman S.B."/>
            <person name="Gainer-Dewar J."/>
            <person name="Goldberg J."/>
            <person name="Griggs A."/>
            <person name="Gujja S."/>
            <person name="Hansen M."/>
            <person name="Howarth C."/>
            <person name="Imamovic A."/>
            <person name="Ireland A."/>
            <person name="Larimer J."/>
            <person name="McCowan C."/>
            <person name="Murphy C."/>
            <person name="Pearson M."/>
            <person name="Poon T.W."/>
            <person name="Priest M."/>
            <person name="Roberts A."/>
            <person name="Saif S."/>
            <person name="Shea T."/>
            <person name="Sisk P."/>
            <person name="Sykes S."/>
            <person name="Wortman J."/>
            <person name="Nusbaum C."/>
            <person name="Birren B."/>
        </authorList>
    </citation>
    <scope>NUCLEOTIDE SEQUENCE [LARGE SCALE GENOMIC DNA]</scope>
    <source>
        <strain evidence="8">B84634 / Timone 84634 / DSM 17679 / JCM 13223</strain>
    </source>
</reference>
<feature type="transmembrane region" description="Helical" evidence="5">
    <location>
        <begin position="76"/>
        <end position="94"/>
    </location>
</feature>
<keyword evidence="3 5" id="KW-1133">Transmembrane helix</keyword>
<dbReference type="InterPro" id="IPR051533">
    <property type="entry name" value="WaaL-like"/>
</dbReference>
<evidence type="ECO:0000256" key="2">
    <source>
        <dbReference type="ARBA" id="ARBA00022692"/>
    </source>
</evidence>
<dbReference type="Gene3D" id="1.25.40.10">
    <property type="entry name" value="Tetratricopeptide repeat domain"/>
    <property type="match status" value="1"/>
</dbReference>
<accession>U6RE00</accession>
<gene>
    <name evidence="7" type="ORF">HMPREF1534_02128</name>
</gene>
<name>U6RE00_9BACT</name>
<feature type="transmembrane region" description="Helical" evidence="5">
    <location>
        <begin position="250"/>
        <end position="266"/>
    </location>
</feature>
<dbReference type="EMBL" id="AQHY01000025">
    <property type="protein sequence ID" value="EOA54735.1"/>
    <property type="molecule type" value="Genomic_DNA"/>
</dbReference>
<organism evidence="7 8">
    <name type="scientific">Phocaeicola massiliensis B84634 = Timone 84634 = DSM 17679 = JCM 13223</name>
    <dbReference type="NCBI Taxonomy" id="1121098"/>
    <lineage>
        <taxon>Bacteria</taxon>
        <taxon>Pseudomonadati</taxon>
        <taxon>Bacteroidota</taxon>
        <taxon>Bacteroidia</taxon>
        <taxon>Bacteroidales</taxon>
        <taxon>Bacteroidaceae</taxon>
        <taxon>Phocaeicola</taxon>
    </lineage>
</organism>
<dbReference type="HOGENOM" id="CLU_030792_0_0_10"/>
<evidence type="ECO:0000256" key="5">
    <source>
        <dbReference type="SAM" id="Phobius"/>
    </source>
</evidence>
<keyword evidence="8" id="KW-1185">Reference proteome</keyword>
<evidence type="ECO:0000313" key="8">
    <source>
        <dbReference type="Proteomes" id="UP000017831"/>
    </source>
</evidence>
<feature type="transmembrane region" description="Helical" evidence="5">
    <location>
        <begin position="219"/>
        <end position="238"/>
    </location>
</feature>
<dbReference type="PANTHER" id="PTHR37422:SF13">
    <property type="entry name" value="LIPOPOLYSACCHARIDE BIOSYNTHESIS PROTEIN PA4999-RELATED"/>
    <property type="match status" value="1"/>
</dbReference>
<dbReference type="Pfam" id="PF04932">
    <property type="entry name" value="Wzy_C"/>
    <property type="match status" value="1"/>
</dbReference>
<comment type="subcellular location">
    <subcellularLocation>
        <location evidence="1">Membrane</location>
        <topology evidence="1">Multi-pass membrane protein</topology>
    </subcellularLocation>
</comment>
<evidence type="ECO:0000256" key="4">
    <source>
        <dbReference type="ARBA" id="ARBA00023136"/>
    </source>
</evidence>
<evidence type="ECO:0000313" key="7">
    <source>
        <dbReference type="EMBL" id="EOA54735.1"/>
    </source>
</evidence>
<feature type="transmembrane region" description="Helical" evidence="5">
    <location>
        <begin position="136"/>
        <end position="152"/>
    </location>
</feature>
<proteinExistence type="predicted"/>
<dbReference type="eggNOG" id="COG3307">
    <property type="taxonomic scope" value="Bacteria"/>
</dbReference>
<dbReference type="InterPro" id="IPR011990">
    <property type="entry name" value="TPR-like_helical_dom_sf"/>
</dbReference>
<dbReference type="InterPro" id="IPR007016">
    <property type="entry name" value="O-antigen_ligase-rel_domated"/>
</dbReference>
<dbReference type="PANTHER" id="PTHR37422">
    <property type="entry name" value="TEICHURONIC ACID BIOSYNTHESIS PROTEIN TUAE"/>
    <property type="match status" value="1"/>
</dbReference>
<protein>
    <recommendedName>
        <fullName evidence="6">O-antigen ligase-related domain-containing protein</fullName>
    </recommendedName>
</protein>
<dbReference type="PATRIC" id="fig|1121098.3.peg.2165"/>
<dbReference type="STRING" id="1121098.HMPREF1534_02128"/>
<feature type="domain" description="O-antigen ligase-related" evidence="6">
    <location>
        <begin position="84"/>
        <end position="234"/>
    </location>
</feature>
<comment type="caution">
    <text evidence="7">The sequence shown here is derived from an EMBL/GenBank/DDBJ whole genome shotgun (WGS) entry which is preliminary data.</text>
</comment>
<evidence type="ECO:0000256" key="3">
    <source>
        <dbReference type="ARBA" id="ARBA00022989"/>
    </source>
</evidence>
<dbReference type="AlphaFoldDB" id="U6RE00"/>
<dbReference type="Proteomes" id="UP000017831">
    <property type="component" value="Unassembled WGS sequence"/>
</dbReference>
<dbReference type="SUPFAM" id="SSF48452">
    <property type="entry name" value="TPR-like"/>
    <property type="match status" value="1"/>
</dbReference>
<dbReference type="GO" id="GO:0016020">
    <property type="term" value="C:membrane"/>
    <property type="evidence" value="ECO:0007669"/>
    <property type="project" value="UniProtKB-SubCell"/>
</dbReference>
<feature type="transmembrane region" description="Helical" evidence="5">
    <location>
        <begin position="298"/>
        <end position="318"/>
    </location>
</feature>
<sequence>MASGICLFITWLFILAGAVEAVWGLAQVYGFTASNHSLYALTGSFYNPGPYSGFLAMTLPVCLYEWLKRRKEKKTTAYYVALSVLLLLICVLPAGMSRSAWMAGAVSSAYIAYMHYRKEIHAYIRCHPRRTKAGTILLILLAGGILAGVYLMKKDSADGRLLMWKVSVHAIAGQPWRGYGWDGVPGAYGQAQEDYFSAGNYTETEERVAGSPEYVFNEYLQVAMAWGVPVLLMALLVVGGSGYAGHRQKEYGLCGALLSLAVFSFSSYPFQFLLFVVALALLVTGCAIKTLSSRRPLVCMAGTVFLLLSAGYGCYQVYRWKEVRETASSAWHRKQMFYRSGAYEQAAEVYAEIYEDMKWNARYLFEYGHALHKLHRNEESNVVMKEALKVSGDPMILNIIGKNEQEAGNYAEAEYWLIRSTHRLPGRIYPYFLLAKLYAEPGFYQRQKLEQAARMVMEKEPKVQSTAIRQMREEIKKLL</sequence>
<keyword evidence="2 5" id="KW-0812">Transmembrane</keyword>